<evidence type="ECO:0000256" key="2">
    <source>
        <dbReference type="SAM" id="MobiDB-lite"/>
    </source>
</evidence>
<gene>
    <name evidence="3" type="ORF">KC01_LOCUS24984</name>
</gene>
<feature type="compositionally biased region" description="Low complexity" evidence="2">
    <location>
        <begin position="245"/>
        <end position="254"/>
    </location>
</feature>
<keyword evidence="1" id="KW-0175">Coiled coil</keyword>
<proteinExistence type="predicted"/>
<sequence>MEPSQQQTQDTGLIKQQTTQCSDLVLSSISQQHLAPLVHSFWDTMETADLSQCEARARVAQLYLDIVTTACQEVLMSFQGLVSSTSPAEAPAVTQSSVKKVLWGRMFKSRCCRPREESESQVLDLTSLEVANRVNTTLSQGQDQQKTRTTEPQEEVINSQRLRFMEALRKHCPCFCPRFSPGPQDRPLRSLEQPGLEDYSQDPLRSTEQDFSQGSLKSTELDFSQDSLRSTEQDFSQDPLRSTEQDYSQDLQQDLQRDPQQDLQQEKQQVQMQQARTQQSSLYSLTEDPVRAKDLLELEAVKVRGDDLSEGSQIQRSPDTAPGELLLEERLGEGGPLEAVLVEDTKAEARPQKNKSFCRSCCASNCLRELARKLCGPSRTTPPRDTLQEASVPKEVKLKEEEVKLKEEEVKLKEEEVKLKEEEVKLKEEESELDEKAQALEEFALLLANPQKEVQCVPAGPCEQWDLRHMVGLVYELGSRILQTNKFVDLKDLSAALLQKLHQEMNEWNIKVKADTVHIKEVSKKVYRDLCLGRPRNWVTLDSLIRQDYIEEIVLTIRSHLV</sequence>
<protein>
    <submittedName>
        <fullName evidence="3">Uncharacterized protein</fullName>
    </submittedName>
</protein>
<feature type="compositionally biased region" description="Low complexity" evidence="2">
    <location>
        <begin position="261"/>
        <end position="279"/>
    </location>
</feature>
<keyword evidence="4" id="KW-1185">Reference proteome</keyword>
<evidence type="ECO:0000313" key="3">
    <source>
        <dbReference type="EMBL" id="CAL1596284.1"/>
    </source>
</evidence>
<accession>A0AAV2L770</accession>
<evidence type="ECO:0000256" key="1">
    <source>
        <dbReference type="SAM" id="Coils"/>
    </source>
</evidence>
<organism evidence="3 4">
    <name type="scientific">Knipowitschia caucasica</name>
    <name type="common">Caucasian dwarf goby</name>
    <name type="synonym">Pomatoschistus caucasicus</name>
    <dbReference type="NCBI Taxonomy" id="637954"/>
    <lineage>
        <taxon>Eukaryota</taxon>
        <taxon>Metazoa</taxon>
        <taxon>Chordata</taxon>
        <taxon>Craniata</taxon>
        <taxon>Vertebrata</taxon>
        <taxon>Euteleostomi</taxon>
        <taxon>Actinopterygii</taxon>
        <taxon>Neopterygii</taxon>
        <taxon>Teleostei</taxon>
        <taxon>Neoteleostei</taxon>
        <taxon>Acanthomorphata</taxon>
        <taxon>Gobiaria</taxon>
        <taxon>Gobiiformes</taxon>
        <taxon>Gobioidei</taxon>
        <taxon>Gobiidae</taxon>
        <taxon>Gobiinae</taxon>
        <taxon>Knipowitschia</taxon>
    </lineage>
</organism>
<feature type="region of interest" description="Disordered" evidence="2">
    <location>
        <begin position="136"/>
        <end position="157"/>
    </location>
</feature>
<evidence type="ECO:0000313" key="4">
    <source>
        <dbReference type="Proteomes" id="UP001497482"/>
    </source>
</evidence>
<feature type="coiled-coil region" evidence="1">
    <location>
        <begin position="395"/>
        <end position="446"/>
    </location>
</feature>
<dbReference type="AlphaFoldDB" id="A0AAV2L770"/>
<feature type="region of interest" description="Disordered" evidence="2">
    <location>
        <begin position="179"/>
        <end position="282"/>
    </location>
</feature>
<name>A0AAV2L770_KNICA</name>
<feature type="compositionally biased region" description="Polar residues" evidence="2">
    <location>
        <begin position="203"/>
        <end position="242"/>
    </location>
</feature>
<dbReference type="EMBL" id="OZ035843">
    <property type="protein sequence ID" value="CAL1596284.1"/>
    <property type="molecule type" value="Genomic_DNA"/>
</dbReference>
<reference evidence="3 4" key="1">
    <citation type="submission" date="2024-04" db="EMBL/GenBank/DDBJ databases">
        <authorList>
            <person name="Waldvogel A.-M."/>
            <person name="Schoenle A."/>
        </authorList>
    </citation>
    <scope>NUCLEOTIDE SEQUENCE [LARGE SCALE GENOMIC DNA]</scope>
</reference>
<dbReference type="Proteomes" id="UP001497482">
    <property type="component" value="Chromosome 21"/>
</dbReference>